<evidence type="ECO:0000256" key="1">
    <source>
        <dbReference type="ARBA" id="ARBA00004761"/>
    </source>
</evidence>
<dbReference type="InterPro" id="IPR013785">
    <property type="entry name" value="Aldolase_TIM"/>
</dbReference>
<comment type="subunit">
    <text evidence="3">Homotrimer.</text>
</comment>
<dbReference type="PANTHER" id="PTHR30246">
    <property type="entry name" value="2-KETO-3-DEOXY-6-PHOSPHOGLUCONATE ALDOLASE"/>
    <property type="match status" value="1"/>
</dbReference>
<evidence type="ECO:0000256" key="2">
    <source>
        <dbReference type="ARBA" id="ARBA00006906"/>
    </source>
</evidence>
<dbReference type="Proteomes" id="UP001597327">
    <property type="component" value="Unassembled WGS sequence"/>
</dbReference>
<name>A0ABW4JVJ8_9HYPH</name>
<dbReference type="EMBL" id="JBHUFA010000002">
    <property type="protein sequence ID" value="MFD1695867.1"/>
    <property type="molecule type" value="Genomic_DNA"/>
</dbReference>
<dbReference type="Gene3D" id="3.20.20.70">
    <property type="entry name" value="Aldolase class I"/>
    <property type="match status" value="1"/>
</dbReference>
<comment type="pathway">
    <text evidence="1">Carbohydrate acid metabolism.</text>
</comment>
<keyword evidence="5" id="KW-0119">Carbohydrate metabolism</keyword>
<reference evidence="7" key="1">
    <citation type="journal article" date="2019" name="Int. J. Syst. Evol. Microbiol.">
        <title>The Global Catalogue of Microorganisms (GCM) 10K type strain sequencing project: providing services to taxonomists for standard genome sequencing and annotation.</title>
        <authorList>
            <consortium name="The Broad Institute Genomics Platform"/>
            <consortium name="The Broad Institute Genome Sequencing Center for Infectious Disease"/>
            <person name="Wu L."/>
            <person name="Ma J."/>
        </authorList>
    </citation>
    <scope>NUCLEOTIDE SEQUENCE [LARGE SCALE GENOMIC DNA]</scope>
    <source>
        <strain evidence="7">JCM 3369</strain>
    </source>
</reference>
<proteinExistence type="inferred from homology"/>
<organism evidence="6 7">
    <name type="scientific">Roseibium aestuarii</name>
    <dbReference type="NCBI Taxonomy" id="2600299"/>
    <lineage>
        <taxon>Bacteria</taxon>
        <taxon>Pseudomonadati</taxon>
        <taxon>Pseudomonadota</taxon>
        <taxon>Alphaproteobacteria</taxon>
        <taxon>Hyphomicrobiales</taxon>
        <taxon>Stappiaceae</taxon>
        <taxon>Roseibium</taxon>
    </lineage>
</organism>
<dbReference type="CDD" id="cd00452">
    <property type="entry name" value="KDPG_aldolase"/>
    <property type="match status" value="1"/>
</dbReference>
<dbReference type="EC" id="4.1.2.21" evidence="6"/>
<comment type="similarity">
    <text evidence="2">Belongs to the KHG/KDPG aldolase family.</text>
</comment>
<dbReference type="InterPro" id="IPR000887">
    <property type="entry name" value="Aldlse_KDPG_KHG"/>
</dbReference>
<dbReference type="InterPro" id="IPR031338">
    <property type="entry name" value="KDPG/KHG_AS_2"/>
</dbReference>
<dbReference type="PROSITE" id="PS00160">
    <property type="entry name" value="ALDOLASE_KDPG_KHG_2"/>
    <property type="match status" value="1"/>
</dbReference>
<dbReference type="Pfam" id="PF01081">
    <property type="entry name" value="Aldolase"/>
    <property type="match status" value="1"/>
</dbReference>
<dbReference type="RefSeq" id="WP_149893834.1">
    <property type="nucleotide sequence ID" value="NZ_JBHUFA010000002.1"/>
</dbReference>
<dbReference type="GO" id="GO:0008674">
    <property type="term" value="F:2-dehydro-3-deoxy-6-phosphogalactonate aldolase activity"/>
    <property type="evidence" value="ECO:0007669"/>
    <property type="project" value="UniProtKB-EC"/>
</dbReference>
<accession>A0ABW4JVJ8</accession>
<evidence type="ECO:0000313" key="6">
    <source>
        <dbReference type="EMBL" id="MFD1695867.1"/>
    </source>
</evidence>
<gene>
    <name evidence="6" type="ORF">ACFSC7_10105</name>
</gene>
<protein>
    <submittedName>
        <fullName evidence="6">2-dehydro-3-deoxy-6-phosphogalactonate aldolase</fullName>
        <ecNumber evidence="6">4.1.2.21</ecNumber>
    </submittedName>
</protein>
<sequence length="201" mass="20488">MARNLIAILRGLTPEQSLDVADILVEAGFSLIEVPLNSPDPLVSIGRIAAKYGAQATIGAGTVLTTAQVQSVKDAGGTLVVSPDANVEVIRATKAAGMLSYPGIMTPTEAFAALHAGADGLKLFPSSVLGLGGFKALSAVLPAGTRCYAVGGISPDNMKEWLDAGIRGFGIGSDLFKPGYSLDDIKARATSLVAAYDKAVG</sequence>
<dbReference type="NCBIfam" id="NF006600">
    <property type="entry name" value="PRK09140.1"/>
    <property type="match status" value="1"/>
</dbReference>
<evidence type="ECO:0000256" key="4">
    <source>
        <dbReference type="ARBA" id="ARBA00023239"/>
    </source>
</evidence>
<keyword evidence="4 6" id="KW-0456">Lyase</keyword>
<comment type="caution">
    <text evidence="6">The sequence shown here is derived from an EMBL/GenBank/DDBJ whole genome shotgun (WGS) entry which is preliminary data.</text>
</comment>
<keyword evidence="7" id="KW-1185">Reference proteome</keyword>
<evidence type="ECO:0000256" key="3">
    <source>
        <dbReference type="ARBA" id="ARBA00011233"/>
    </source>
</evidence>
<dbReference type="PANTHER" id="PTHR30246:SF1">
    <property type="entry name" value="2-DEHYDRO-3-DEOXY-6-PHOSPHOGALACTONATE ALDOLASE-RELATED"/>
    <property type="match status" value="1"/>
</dbReference>
<dbReference type="SUPFAM" id="SSF51569">
    <property type="entry name" value="Aldolase"/>
    <property type="match status" value="1"/>
</dbReference>
<evidence type="ECO:0000313" key="7">
    <source>
        <dbReference type="Proteomes" id="UP001597327"/>
    </source>
</evidence>
<evidence type="ECO:0000256" key="5">
    <source>
        <dbReference type="ARBA" id="ARBA00023277"/>
    </source>
</evidence>